<accession>A0A9P4IZT6</accession>
<comment type="caution">
    <text evidence="3">The sequence shown here is derived from an EMBL/GenBank/DDBJ whole genome shotgun (WGS) entry which is preliminary data.</text>
</comment>
<organism evidence="3 4">
    <name type="scientific">Myriangium duriaei CBS 260.36</name>
    <dbReference type="NCBI Taxonomy" id="1168546"/>
    <lineage>
        <taxon>Eukaryota</taxon>
        <taxon>Fungi</taxon>
        <taxon>Dikarya</taxon>
        <taxon>Ascomycota</taxon>
        <taxon>Pezizomycotina</taxon>
        <taxon>Dothideomycetes</taxon>
        <taxon>Dothideomycetidae</taxon>
        <taxon>Myriangiales</taxon>
        <taxon>Myriangiaceae</taxon>
        <taxon>Myriangium</taxon>
    </lineage>
</organism>
<proteinExistence type="predicted"/>
<feature type="transmembrane region" description="Helical" evidence="2">
    <location>
        <begin position="178"/>
        <end position="198"/>
    </location>
</feature>
<dbReference type="Proteomes" id="UP000799439">
    <property type="component" value="Unassembled WGS sequence"/>
</dbReference>
<dbReference type="AlphaFoldDB" id="A0A9P4IZT6"/>
<feature type="transmembrane region" description="Helical" evidence="2">
    <location>
        <begin position="87"/>
        <end position="106"/>
    </location>
</feature>
<keyword evidence="2 3" id="KW-0812">Transmembrane</keyword>
<keyword evidence="4" id="KW-1185">Reference proteome</keyword>
<dbReference type="OrthoDB" id="10041630at2759"/>
<evidence type="ECO:0000256" key="2">
    <source>
        <dbReference type="SAM" id="Phobius"/>
    </source>
</evidence>
<keyword evidence="2" id="KW-0472">Membrane</keyword>
<feature type="region of interest" description="Disordered" evidence="1">
    <location>
        <begin position="349"/>
        <end position="368"/>
    </location>
</feature>
<dbReference type="PANTHER" id="PTHR38421">
    <property type="entry name" value="TRANSMEMBRANE PROTEIN USGS"/>
    <property type="match status" value="1"/>
</dbReference>
<sequence>MSNFDINAIVRGAQLTVVGAYRALQNPQLFTSEHYRQAALAVAAGIAIRLIVSIPTIGVRVLLWVLSWFMDFQASSWDDDVLRSLDFIEHSVLQIPFFLMTFIRHLSPALDAMFMESLRWVDQTYVKKHKSEDPSHLRAMYYPNLIMYPVTTSTASADQKKSPVDAMIATLYRYGRKAAISIAVFALSYVPYVGRFVLPAVSFYTFNNAVGLEPALVIFGGGIFLPRRYLVMFLQSYFASRSLMRDLLDPYFKRVKFTKEQKKAWFRDREGVLFGFGVGFFVFLKLPLLGVLIYGVAEASTAFLITKITEPPPPPAEWKDQAQSQVHWRNKHDFLKLPLDKLDAYNITSSRNNASPDQTGELKGRQFT</sequence>
<gene>
    <name evidence="3" type="ORF">K461DRAFT_278832</name>
</gene>
<protein>
    <submittedName>
        <fullName evidence="3">Transmembrane protein UsgS</fullName>
    </submittedName>
</protein>
<dbReference type="PANTHER" id="PTHR38421:SF1">
    <property type="entry name" value="TRANSMEMBRANE PROTEIN"/>
    <property type="match status" value="1"/>
</dbReference>
<name>A0A9P4IZT6_9PEZI</name>
<feature type="transmembrane region" description="Helical" evidence="2">
    <location>
        <begin position="38"/>
        <end position="67"/>
    </location>
</feature>
<evidence type="ECO:0000313" key="3">
    <source>
        <dbReference type="EMBL" id="KAF2152596.1"/>
    </source>
</evidence>
<reference evidence="3" key="1">
    <citation type="journal article" date="2020" name="Stud. Mycol.">
        <title>101 Dothideomycetes genomes: a test case for predicting lifestyles and emergence of pathogens.</title>
        <authorList>
            <person name="Haridas S."/>
            <person name="Albert R."/>
            <person name="Binder M."/>
            <person name="Bloem J."/>
            <person name="Labutti K."/>
            <person name="Salamov A."/>
            <person name="Andreopoulos B."/>
            <person name="Baker S."/>
            <person name="Barry K."/>
            <person name="Bills G."/>
            <person name="Bluhm B."/>
            <person name="Cannon C."/>
            <person name="Castanera R."/>
            <person name="Culley D."/>
            <person name="Daum C."/>
            <person name="Ezra D."/>
            <person name="Gonzalez J."/>
            <person name="Henrissat B."/>
            <person name="Kuo A."/>
            <person name="Liang C."/>
            <person name="Lipzen A."/>
            <person name="Lutzoni F."/>
            <person name="Magnuson J."/>
            <person name="Mondo S."/>
            <person name="Nolan M."/>
            <person name="Ohm R."/>
            <person name="Pangilinan J."/>
            <person name="Park H.-J."/>
            <person name="Ramirez L."/>
            <person name="Alfaro M."/>
            <person name="Sun H."/>
            <person name="Tritt A."/>
            <person name="Yoshinaga Y."/>
            <person name="Zwiers L.-H."/>
            <person name="Turgeon B."/>
            <person name="Goodwin S."/>
            <person name="Spatafora J."/>
            <person name="Crous P."/>
            <person name="Grigoriev I."/>
        </authorList>
    </citation>
    <scope>NUCLEOTIDE SEQUENCE</scope>
    <source>
        <strain evidence="3">CBS 260.36</strain>
    </source>
</reference>
<feature type="transmembrane region" description="Helical" evidence="2">
    <location>
        <begin position="272"/>
        <end position="297"/>
    </location>
</feature>
<dbReference type="EMBL" id="ML996086">
    <property type="protein sequence ID" value="KAF2152596.1"/>
    <property type="molecule type" value="Genomic_DNA"/>
</dbReference>
<feature type="compositionally biased region" description="Polar residues" evidence="1">
    <location>
        <begin position="349"/>
        <end position="358"/>
    </location>
</feature>
<feature type="transmembrane region" description="Helical" evidence="2">
    <location>
        <begin position="204"/>
        <end position="225"/>
    </location>
</feature>
<evidence type="ECO:0000256" key="1">
    <source>
        <dbReference type="SAM" id="MobiDB-lite"/>
    </source>
</evidence>
<evidence type="ECO:0000313" key="4">
    <source>
        <dbReference type="Proteomes" id="UP000799439"/>
    </source>
</evidence>
<keyword evidence="2" id="KW-1133">Transmembrane helix</keyword>